<organism evidence="1 2">
    <name type="scientific">Virgibacillus kekensis</name>
    <dbReference type="NCBI Taxonomy" id="202261"/>
    <lineage>
        <taxon>Bacteria</taxon>
        <taxon>Bacillati</taxon>
        <taxon>Bacillota</taxon>
        <taxon>Bacilli</taxon>
        <taxon>Bacillales</taxon>
        <taxon>Bacillaceae</taxon>
        <taxon>Virgibacillus</taxon>
    </lineage>
</organism>
<dbReference type="EMBL" id="JBHSFU010000015">
    <property type="protein sequence ID" value="MFC4560073.1"/>
    <property type="molecule type" value="Genomic_DNA"/>
</dbReference>
<gene>
    <name evidence="1" type="ORF">ACFO3D_18090</name>
</gene>
<reference evidence="2" key="1">
    <citation type="journal article" date="2019" name="Int. J. Syst. Evol. Microbiol.">
        <title>The Global Catalogue of Microorganisms (GCM) 10K type strain sequencing project: providing services to taxonomists for standard genome sequencing and annotation.</title>
        <authorList>
            <consortium name="The Broad Institute Genomics Platform"/>
            <consortium name="The Broad Institute Genome Sequencing Center for Infectious Disease"/>
            <person name="Wu L."/>
            <person name="Ma J."/>
        </authorList>
    </citation>
    <scope>NUCLEOTIDE SEQUENCE [LARGE SCALE GENOMIC DNA]</scope>
    <source>
        <strain evidence="2">CGMCC 4.7426</strain>
    </source>
</reference>
<protein>
    <submittedName>
        <fullName evidence="1">Uncharacterized protein</fullName>
    </submittedName>
</protein>
<comment type="caution">
    <text evidence="1">The sequence shown here is derived from an EMBL/GenBank/DDBJ whole genome shotgun (WGS) entry which is preliminary data.</text>
</comment>
<name>A0ABV9DNT4_9BACI</name>
<accession>A0ABV9DNT4</accession>
<evidence type="ECO:0000313" key="1">
    <source>
        <dbReference type="EMBL" id="MFC4560073.1"/>
    </source>
</evidence>
<evidence type="ECO:0000313" key="2">
    <source>
        <dbReference type="Proteomes" id="UP001595989"/>
    </source>
</evidence>
<dbReference type="Proteomes" id="UP001595989">
    <property type="component" value="Unassembled WGS sequence"/>
</dbReference>
<proteinExistence type="predicted"/>
<keyword evidence="2" id="KW-1185">Reference proteome</keyword>
<sequence>MLDRQQTLQVLLEGSLGSLRKKTERDKLVEQVSGMSVGDLFDTLLRNQ</sequence>
<dbReference type="RefSeq" id="WP_390299500.1">
    <property type="nucleotide sequence ID" value="NZ_JBHSFU010000015.1"/>
</dbReference>